<dbReference type="PROSITE" id="PS00028">
    <property type="entry name" value="ZINC_FINGER_C2H2_1"/>
    <property type="match status" value="2"/>
</dbReference>
<feature type="domain" description="C2H2-type" evidence="1">
    <location>
        <begin position="11"/>
        <end position="31"/>
    </location>
</feature>
<dbReference type="WBParaSite" id="SPAL_0001502700.1">
    <property type="protein sequence ID" value="SPAL_0001502700.1"/>
    <property type="gene ID" value="SPAL_0001502700"/>
</dbReference>
<accession>A0A0N5CAV9</accession>
<keyword evidence="2" id="KW-1185">Reference proteome</keyword>
<dbReference type="SUPFAM" id="SSF57667">
    <property type="entry name" value="beta-beta-alpha zinc fingers"/>
    <property type="match status" value="1"/>
</dbReference>
<evidence type="ECO:0000313" key="2">
    <source>
        <dbReference type="Proteomes" id="UP000046392"/>
    </source>
</evidence>
<sequence>MPLRNDKSFYCFICKKVFTFEERRYLHFEKHISYNRFKCLECDSQYSTYNDLECHLECLKHFNFEKTTNLGIRKLITLLAELSLKIEAFSDKDSVKLSTTVKTKKSKTSNSEIAILNGSKGNDNGKVEGGSLISNIKTEVINSITDKKDNGKLKTITFLNNK</sequence>
<dbReference type="AlphaFoldDB" id="A0A0N5CAV9"/>
<dbReference type="Proteomes" id="UP000046392">
    <property type="component" value="Unplaced"/>
</dbReference>
<proteinExistence type="predicted"/>
<evidence type="ECO:0000313" key="3">
    <source>
        <dbReference type="WBParaSite" id="SPAL_0001502700.1"/>
    </source>
</evidence>
<protein>
    <submittedName>
        <fullName evidence="3">C2H2-type domain-containing protein</fullName>
    </submittedName>
</protein>
<evidence type="ECO:0000259" key="1">
    <source>
        <dbReference type="PROSITE" id="PS00028"/>
    </source>
</evidence>
<feature type="domain" description="C2H2-type" evidence="1">
    <location>
        <begin position="39"/>
        <end position="61"/>
    </location>
</feature>
<organism evidence="2 3">
    <name type="scientific">Strongyloides papillosus</name>
    <name type="common">Intestinal threadworm</name>
    <dbReference type="NCBI Taxonomy" id="174720"/>
    <lineage>
        <taxon>Eukaryota</taxon>
        <taxon>Metazoa</taxon>
        <taxon>Ecdysozoa</taxon>
        <taxon>Nematoda</taxon>
        <taxon>Chromadorea</taxon>
        <taxon>Rhabditida</taxon>
        <taxon>Tylenchina</taxon>
        <taxon>Panagrolaimomorpha</taxon>
        <taxon>Strongyloidoidea</taxon>
        <taxon>Strongyloididae</taxon>
        <taxon>Strongyloides</taxon>
    </lineage>
</organism>
<reference evidence="3" key="1">
    <citation type="submission" date="2017-02" db="UniProtKB">
        <authorList>
            <consortium name="WormBaseParasite"/>
        </authorList>
    </citation>
    <scope>IDENTIFICATION</scope>
</reference>
<dbReference type="InterPro" id="IPR036236">
    <property type="entry name" value="Znf_C2H2_sf"/>
</dbReference>
<dbReference type="InterPro" id="IPR013087">
    <property type="entry name" value="Znf_C2H2_type"/>
</dbReference>
<name>A0A0N5CAV9_STREA</name>